<dbReference type="PANTHER" id="PTHR30203">
    <property type="entry name" value="OUTER MEMBRANE CATION EFFLUX PROTEIN"/>
    <property type="match status" value="1"/>
</dbReference>
<proteinExistence type="inferred from homology"/>
<gene>
    <name evidence="4" type="ORF">FBZ88_101446</name>
</gene>
<keyword evidence="3" id="KW-0175">Coiled coil</keyword>
<keyword evidence="2" id="KW-0564">Palmitate</keyword>
<keyword evidence="2" id="KW-0812">Transmembrane</keyword>
<dbReference type="SUPFAM" id="SSF56954">
    <property type="entry name" value="Outer membrane efflux proteins (OEP)"/>
    <property type="match status" value="1"/>
</dbReference>
<name>A0A560GEC2_9PROT</name>
<dbReference type="Gene3D" id="1.20.1600.10">
    <property type="entry name" value="Outer membrane efflux proteins (OEP)"/>
    <property type="match status" value="1"/>
</dbReference>
<organism evidence="4 5">
    <name type="scientific">Nitrospirillum amazonense</name>
    <dbReference type="NCBI Taxonomy" id="28077"/>
    <lineage>
        <taxon>Bacteria</taxon>
        <taxon>Pseudomonadati</taxon>
        <taxon>Pseudomonadota</taxon>
        <taxon>Alphaproteobacteria</taxon>
        <taxon>Rhodospirillales</taxon>
        <taxon>Azospirillaceae</taxon>
        <taxon>Nitrospirillum</taxon>
    </lineage>
</organism>
<keyword evidence="2" id="KW-0472">Membrane</keyword>
<dbReference type="PANTHER" id="PTHR30203:SF33">
    <property type="entry name" value="BLR4455 PROTEIN"/>
    <property type="match status" value="1"/>
</dbReference>
<evidence type="ECO:0000313" key="4">
    <source>
        <dbReference type="EMBL" id="TWB32074.1"/>
    </source>
</evidence>
<protein>
    <submittedName>
        <fullName evidence="4">NodT family efflux transporter outer membrane factor (OMF) lipoprotein</fullName>
    </submittedName>
</protein>
<dbReference type="Pfam" id="PF02321">
    <property type="entry name" value="OEP"/>
    <property type="match status" value="2"/>
</dbReference>
<dbReference type="GO" id="GO:0005886">
    <property type="term" value="C:plasma membrane"/>
    <property type="evidence" value="ECO:0007669"/>
    <property type="project" value="UniProtKB-SubCell"/>
</dbReference>
<feature type="coiled-coil region" evidence="3">
    <location>
        <begin position="93"/>
        <end position="120"/>
    </location>
</feature>
<comment type="subcellular location">
    <subcellularLocation>
        <location evidence="2">Cell membrane</location>
        <topology evidence="2">Lipid-anchor</topology>
    </subcellularLocation>
</comment>
<accession>A0A560GEC2</accession>
<sequence>MALRALAFRDMPPTWTMLPMSSPLSHRAPRFRALKRCWLAGAAALALAGCSVGPDYQRPDTPPPAAWKEDAPKAGAPAWPAADWWKGFGSAELDAYIAQAQTANDDLAAAMARVREADAQAQVAGAALLPSVGASADVDHQRAKSAGAAQTATAHSVGLNASYELDFWGKNRATANAALATADASRYDLETVRLSVLSSVATSYFQSLELREQVRVAEDNLANGQATLDGLRRQADAGIATALDVAQQETTVSTLNAKLPPLRQQYRQSVHALAILLGRMPEAVELSEDDTLARLSLPQVTPGLPSELLARRPDVAQAEALLKAANANITVARAAFFPSIDLTASGGYASNALSHLFDPGSALFSLAAGLTQPIFEGGALEGQYANAQARYDELLATYRKSVRAAFGNVEDALTAVRETTEQLARQEQATATARHAYELAQAQMAAGTITVLTVLNTETALFTANDALVQARFARLQALVSLYNALGGGWKQS</sequence>
<evidence type="ECO:0000256" key="3">
    <source>
        <dbReference type="SAM" id="Coils"/>
    </source>
</evidence>
<evidence type="ECO:0000313" key="5">
    <source>
        <dbReference type="Proteomes" id="UP000316545"/>
    </source>
</evidence>
<evidence type="ECO:0000256" key="2">
    <source>
        <dbReference type="RuleBase" id="RU362097"/>
    </source>
</evidence>
<dbReference type="EMBL" id="VITO01000001">
    <property type="protein sequence ID" value="TWB32074.1"/>
    <property type="molecule type" value="Genomic_DNA"/>
</dbReference>
<keyword evidence="2" id="KW-1134">Transmembrane beta strand</keyword>
<evidence type="ECO:0000256" key="1">
    <source>
        <dbReference type="ARBA" id="ARBA00007613"/>
    </source>
</evidence>
<dbReference type="InterPro" id="IPR003423">
    <property type="entry name" value="OMP_efflux"/>
</dbReference>
<keyword evidence="2 4" id="KW-0449">Lipoprotein</keyword>
<dbReference type="Proteomes" id="UP000316545">
    <property type="component" value="Unassembled WGS sequence"/>
</dbReference>
<dbReference type="GO" id="GO:0015562">
    <property type="term" value="F:efflux transmembrane transporter activity"/>
    <property type="evidence" value="ECO:0007669"/>
    <property type="project" value="InterPro"/>
</dbReference>
<reference evidence="4 5" key="1">
    <citation type="submission" date="2019-06" db="EMBL/GenBank/DDBJ databases">
        <title>Genomic Encyclopedia of Type Strains, Phase IV (KMG-V): Genome sequencing to study the core and pangenomes of soil and plant-associated prokaryotes.</title>
        <authorList>
            <person name="Whitman W."/>
        </authorList>
    </citation>
    <scope>NUCLEOTIDE SEQUENCE [LARGE SCALE GENOMIC DNA]</scope>
    <source>
        <strain evidence="4 5">BR 11865</strain>
    </source>
</reference>
<keyword evidence="5" id="KW-1185">Reference proteome</keyword>
<comment type="caution">
    <text evidence="4">The sequence shown here is derived from an EMBL/GenBank/DDBJ whole genome shotgun (WGS) entry which is preliminary data.</text>
</comment>
<dbReference type="Gene3D" id="2.20.200.10">
    <property type="entry name" value="Outer membrane efflux proteins (OEP)"/>
    <property type="match status" value="1"/>
</dbReference>
<dbReference type="InterPro" id="IPR010131">
    <property type="entry name" value="MdtP/NodT-like"/>
</dbReference>
<dbReference type="NCBIfam" id="TIGR01845">
    <property type="entry name" value="outer_NodT"/>
    <property type="match status" value="1"/>
</dbReference>
<comment type="similarity">
    <text evidence="1 2">Belongs to the outer membrane factor (OMF) (TC 1.B.17) family.</text>
</comment>
<dbReference type="AlphaFoldDB" id="A0A560GEC2"/>